<dbReference type="RefSeq" id="WP_003473536.1">
    <property type="nucleotide sequence ID" value="NZ_ABOO01000003.1"/>
</dbReference>
<organism evidence="1 2">
    <name type="scientific">Clostridium perfringens D str. JGS1721</name>
    <dbReference type="NCBI Taxonomy" id="488537"/>
    <lineage>
        <taxon>Bacteria</taxon>
        <taxon>Bacillati</taxon>
        <taxon>Bacillota</taxon>
        <taxon>Clostridia</taxon>
        <taxon>Eubacteriales</taxon>
        <taxon>Clostridiaceae</taxon>
        <taxon>Clostridium</taxon>
    </lineage>
</organism>
<evidence type="ECO:0000313" key="1">
    <source>
        <dbReference type="EMBL" id="EDT73033.1"/>
    </source>
</evidence>
<gene>
    <name evidence="1" type="ORF">CJD_1702</name>
</gene>
<name>B1UZL5_CLOPF</name>
<accession>B1UZL5</accession>
<evidence type="ECO:0000313" key="2">
    <source>
        <dbReference type="Proteomes" id="UP000003188"/>
    </source>
</evidence>
<sequence>MKVYDKAKWHNNCENNELNVKAYFQNLMELLLKNNMLSEDGREILDIGIDNDFSLNSKLVNEKGNLFLGKNYDEILSSIDFNNKISIDNIDKFFNQ</sequence>
<comment type="caution">
    <text evidence="1">The sequence shown here is derived from an EMBL/GenBank/DDBJ whole genome shotgun (WGS) entry which is preliminary data.</text>
</comment>
<protein>
    <submittedName>
        <fullName evidence="1">Uncharacterized protein</fullName>
    </submittedName>
</protein>
<reference evidence="1 2" key="1">
    <citation type="submission" date="2008-03" db="EMBL/GenBank/DDBJ databases">
        <authorList>
            <person name="Paulsen I."/>
            <person name="Sebastian Y."/>
        </authorList>
    </citation>
    <scope>NUCLEOTIDE SEQUENCE [LARGE SCALE GENOMIC DNA]</scope>
    <source>
        <strain evidence="2">D str. JGS1721</strain>
    </source>
</reference>
<dbReference type="EMBL" id="ABOO01000003">
    <property type="protein sequence ID" value="EDT73033.1"/>
    <property type="molecule type" value="Genomic_DNA"/>
</dbReference>
<dbReference type="AlphaFoldDB" id="B1UZL5"/>
<dbReference type="Proteomes" id="UP000003188">
    <property type="component" value="Unassembled WGS sequence"/>
</dbReference>
<proteinExistence type="predicted"/>